<evidence type="ECO:0000313" key="4">
    <source>
        <dbReference type="Proteomes" id="UP000054821"/>
    </source>
</evidence>
<dbReference type="Proteomes" id="UP000054821">
    <property type="component" value="Unassembled WGS sequence"/>
</dbReference>
<sequence length="260" mass="29017">MHFVIVERPDLGGATGLDTQGRSYAAKVTHSRSRRRRVLQYRQEKLRRQAKGVQPVQGLRQVQQSVDQPSPHNILSSARRDPFSASTFVAPINSYEAGLFDYFVHVVVPGGKSHCEHFTDNPIYRDGMRREFLPLVLTNIGLLSGALLATCQSLFIQSRNPVYEQLAIQYKVVCLGHMNHAIPCEANFIGDATVIQALLLASDDYAAGDRTTAQLHYNAALQIVQLRGGSQVLGLNGFLWKLIDIFPCCKDIQERARTEL</sequence>
<name>A0A2P4ZE92_9HYPO</name>
<proteinExistence type="predicted"/>
<dbReference type="STRING" id="398673.A0A2P4ZE92"/>
<evidence type="ECO:0000256" key="1">
    <source>
        <dbReference type="ARBA" id="ARBA00023242"/>
    </source>
</evidence>
<gene>
    <name evidence="3" type="ORF">TGAM01_v208480</name>
</gene>
<dbReference type="InterPro" id="IPR021858">
    <property type="entry name" value="Fun_TF"/>
</dbReference>
<keyword evidence="4" id="KW-1185">Reference proteome</keyword>
<organism evidence="3 4">
    <name type="scientific">Trichoderma gamsii</name>
    <dbReference type="NCBI Taxonomy" id="398673"/>
    <lineage>
        <taxon>Eukaryota</taxon>
        <taxon>Fungi</taxon>
        <taxon>Dikarya</taxon>
        <taxon>Ascomycota</taxon>
        <taxon>Pezizomycotina</taxon>
        <taxon>Sordariomycetes</taxon>
        <taxon>Hypocreomycetidae</taxon>
        <taxon>Hypocreales</taxon>
        <taxon>Hypocreaceae</taxon>
        <taxon>Trichoderma</taxon>
    </lineage>
</organism>
<evidence type="ECO:0000313" key="3">
    <source>
        <dbReference type="EMBL" id="PON22591.1"/>
    </source>
</evidence>
<comment type="caution">
    <text evidence="3">The sequence shown here is derived from an EMBL/GenBank/DDBJ whole genome shotgun (WGS) entry which is preliminary data.</text>
</comment>
<dbReference type="PANTHER" id="PTHR37540">
    <property type="entry name" value="TRANSCRIPTION FACTOR (ACR-2), PUTATIVE-RELATED-RELATED"/>
    <property type="match status" value="1"/>
</dbReference>
<dbReference type="RefSeq" id="XP_024404901.1">
    <property type="nucleotide sequence ID" value="XM_024550346.1"/>
</dbReference>
<feature type="compositionally biased region" description="Polar residues" evidence="2">
    <location>
        <begin position="60"/>
        <end position="76"/>
    </location>
</feature>
<dbReference type="AlphaFoldDB" id="A0A2P4ZE92"/>
<dbReference type="EMBL" id="JPDN02000036">
    <property type="protein sequence ID" value="PON22591.1"/>
    <property type="molecule type" value="Genomic_DNA"/>
</dbReference>
<evidence type="ECO:0000256" key="2">
    <source>
        <dbReference type="SAM" id="MobiDB-lite"/>
    </source>
</evidence>
<feature type="region of interest" description="Disordered" evidence="2">
    <location>
        <begin position="50"/>
        <end position="78"/>
    </location>
</feature>
<accession>A0A2P4ZE92</accession>
<reference evidence="3 4" key="1">
    <citation type="journal article" date="2016" name="Genome Announc.">
        <title>Draft Whole-Genome Sequence of Trichoderma gamsii T6085, a Promising Biocontrol Agent of Fusarium Head Blight on Wheat.</title>
        <authorList>
            <person name="Baroncelli R."/>
            <person name="Zapparata A."/>
            <person name="Piaggeschi G."/>
            <person name="Sarrocco S."/>
            <person name="Vannacci G."/>
        </authorList>
    </citation>
    <scope>NUCLEOTIDE SEQUENCE [LARGE SCALE GENOMIC DNA]</scope>
    <source>
        <strain evidence="3 4">T6085</strain>
    </source>
</reference>
<dbReference type="Pfam" id="PF11951">
    <property type="entry name" value="Fungal_trans_2"/>
    <property type="match status" value="1"/>
</dbReference>
<dbReference type="PANTHER" id="PTHR37540:SF5">
    <property type="entry name" value="TRANSCRIPTION FACTOR DOMAIN-CONTAINING PROTEIN"/>
    <property type="match status" value="1"/>
</dbReference>
<protein>
    <submittedName>
        <fullName evidence="3">Uncharacterized protein</fullName>
    </submittedName>
</protein>
<keyword evidence="1" id="KW-0539">Nucleus</keyword>
<dbReference type="GeneID" id="36347783"/>